<proteinExistence type="predicted"/>
<dbReference type="AlphaFoldDB" id="A0A170PPV6"/>
<reference evidence="2" key="1">
    <citation type="submission" date="2015-10" db="EMBL/GenBank/DDBJ databases">
        <authorList>
            <person name="Gilbert D.G."/>
        </authorList>
    </citation>
    <scope>NUCLEOTIDE SEQUENCE</scope>
</reference>
<organism evidence="2">
    <name type="scientific">hydrothermal vent metagenome</name>
    <dbReference type="NCBI Taxonomy" id="652676"/>
    <lineage>
        <taxon>unclassified sequences</taxon>
        <taxon>metagenomes</taxon>
        <taxon>ecological metagenomes</taxon>
    </lineage>
</organism>
<sequence length="136" mass="14241">MRKILSIILGALAAMLVVSAFDALAGHLYPMPQLESDDPAALAAVVAGMPIVAKLLVAAGWFAGPLAGAWLALRISDWRMAGRIVTAVVLAGSIANIVMLPHPFWMQVCAVLLPILGGALGIWSHRKPYPGEPLLG</sequence>
<gene>
    <name evidence="2" type="ORF">MGWOODY_Smn784</name>
</gene>
<feature type="transmembrane region" description="Helical" evidence="1">
    <location>
        <begin position="104"/>
        <end position="123"/>
    </location>
</feature>
<evidence type="ECO:0000256" key="1">
    <source>
        <dbReference type="SAM" id="Phobius"/>
    </source>
</evidence>
<feature type="transmembrane region" description="Helical" evidence="1">
    <location>
        <begin position="41"/>
        <end position="73"/>
    </location>
</feature>
<keyword evidence="1" id="KW-0812">Transmembrane</keyword>
<name>A0A170PPV6_9ZZZZ</name>
<evidence type="ECO:0000313" key="2">
    <source>
        <dbReference type="EMBL" id="CUS46142.1"/>
    </source>
</evidence>
<keyword evidence="1" id="KW-1133">Transmembrane helix</keyword>
<protein>
    <submittedName>
        <fullName evidence="2">Uncharacterized protein</fullName>
    </submittedName>
</protein>
<dbReference type="EMBL" id="CZQE01000343">
    <property type="protein sequence ID" value="CUS46142.1"/>
    <property type="molecule type" value="Genomic_DNA"/>
</dbReference>
<feature type="transmembrane region" description="Helical" evidence="1">
    <location>
        <begin position="80"/>
        <end position="98"/>
    </location>
</feature>
<accession>A0A170PPV6</accession>
<keyword evidence="1" id="KW-0472">Membrane</keyword>